<comment type="caution">
    <text evidence="1">The sequence shown here is derived from an EMBL/GenBank/DDBJ whole genome shotgun (WGS) entry which is preliminary data.</text>
</comment>
<proteinExistence type="predicted"/>
<dbReference type="eggNOG" id="COG0841">
    <property type="taxonomic scope" value="Bacteria"/>
</dbReference>
<gene>
    <name evidence="1" type="ORF">Lsai_1051</name>
</gene>
<dbReference type="Proteomes" id="UP000054621">
    <property type="component" value="Unassembled WGS sequence"/>
</dbReference>
<name>A0A0W0YNF7_9GAMM</name>
<organism evidence="1 2">
    <name type="scientific">Legionella sainthelensi</name>
    <dbReference type="NCBI Taxonomy" id="28087"/>
    <lineage>
        <taxon>Bacteria</taxon>
        <taxon>Pseudomonadati</taxon>
        <taxon>Pseudomonadota</taxon>
        <taxon>Gammaproteobacteria</taxon>
        <taxon>Legionellales</taxon>
        <taxon>Legionellaceae</taxon>
        <taxon>Legionella</taxon>
    </lineage>
</organism>
<dbReference type="PATRIC" id="fig|28087.4.peg.1114"/>
<sequence>MPLVLLITGKLLLDLVGQQMQVTVLRSLADQAVAILRANPHAIDVRTDWRESILQIVPDYQQDRARWVGILRLDLVQSFLRASDGITVGLFREQDNLIPINLRQPINEKNTAAVDLPLLQVNS</sequence>
<accession>A0A0W0YNF7</accession>
<protein>
    <submittedName>
        <fullName evidence="1">Uncharacterized protein</fullName>
    </submittedName>
</protein>
<dbReference type="AlphaFoldDB" id="A0A0W0YNF7"/>
<dbReference type="EMBL" id="LNYV01000013">
    <property type="protein sequence ID" value="KTD58444.1"/>
    <property type="molecule type" value="Genomic_DNA"/>
</dbReference>
<evidence type="ECO:0000313" key="1">
    <source>
        <dbReference type="EMBL" id="KTD58444.1"/>
    </source>
</evidence>
<dbReference type="STRING" id="28087.Lsai_1051"/>
<reference evidence="1 2" key="1">
    <citation type="submission" date="2015-11" db="EMBL/GenBank/DDBJ databases">
        <title>Genomic analysis of 38 Legionella species identifies large and diverse effector repertoires.</title>
        <authorList>
            <person name="Burstein D."/>
            <person name="Amaro F."/>
            <person name="Zusman T."/>
            <person name="Lifshitz Z."/>
            <person name="Cohen O."/>
            <person name="Gilbert J.A."/>
            <person name="Pupko T."/>
            <person name="Shuman H.A."/>
            <person name="Segal G."/>
        </authorList>
    </citation>
    <scope>NUCLEOTIDE SEQUENCE [LARGE SCALE GENOMIC DNA]</scope>
    <source>
        <strain evidence="1 2">Mt.St.Helens-4</strain>
    </source>
</reference>
<evidence type="ECO:0000313" key="2">
    <source>
        <dbReference type="Proteomes" id="UP000054621"/>
    </source>
</evidence>